<dbReference type="Proteomes" id="UP001359559">
    <property type="component" value="Unassembled WGS sequence"/>
</dbReference>
<accession>A0AAN9II63</accession>
<evidence type="ECO:0000313" key="3">
    <source>
        <dbReference type="EMBL" id="KAK7278155.1"/>
    </source>
</evidence>
<dbReference type="InterPro" id="IPR039539">
    <property type="entry name" value="Ras_GTPase_bind_prot"/>
</dbReference>
<evidence type="ECO:0000256" key="1">
    <source>
        <dbReference type="SAM" id="MobiDB-lite"/>
    </source>
</evidence>
<protein>
    <recommendedName>
        <fullName evidence="2">RRM domain-containing protein</fullName>
    </recommendedName>
</protein>
<feature type="domain" description="RRM" evidence="2">
    <location>
        <begin position="82"/>
        <end position="108"/>
    </location>
</feature>
<dbReference type="AlphaFoldDB" id="A0AAN9II63"/>
<comment type="caution">
    <text evidence="3">The sequence shown here is derived from an EMBL/GenBank/DDBJ whole genome shotgun (WGS) entry which is preliminary data.</text>
</comment>
<reference evidence="3 4" key="1">
    <citation type="submission" date="2024-01" db="EMBL/GenBank/DDBJ databases">
        <title>The genomes of 5 underutilized Papilionoideae crops provide insights into root nodulation and disease resistance.</title>
        <authorList>
            <person name="Yuan L."/>
        </authorList>
    </citation>
    <scope>NUCLEOTIDE SEQUENCE [LARGE SCALE GENOMIC DNA]</scope>
    <source>
        <strain evidence="3">LY-2023</strain>
        <tissue evidence="3">Leaf</tissue>
    </source>
</reference>
<dbReference type="InterPro" id="IPR012677">
    <property type="entry name" value="Nucleotide-bd_a/b_plait_sf"/>
</dbReference>
<dbReference type="SUPFAM" id="SSF54928">
    <property type="entry name" value="RNA-binding domain, RBD"/>
    <property type="match status" value="1"/>
</dbReference>
<dbReference type="GO" id="GO:0005829">
    <property type="term" value="C:cytosol"/>
    <property type="evidence" value="ECO:0007669"/>
    <property type="project" value="TreeGrafter"/>
</dbReference>
<dbReference type="PANTHER" id="PTHR10693">
    <property type="entry name" value="RAS GTPASE-ACTIVATING PROTEIN-BINDING PROTEIN"/>
    <property type="match status" value="1"/>
</dbReference>
<sequence length="288" mass="31889">MFLEGSHAPEHLVADTATSAKGENFNNDADAEVYHPKDEEGSIIDEGQNPAKPTPRPEALAHSGDSASGSSDVHEEVEGHSVYIRNLPCNATIEQLKEVFKKFSPIKHGGIQVRSSKARDTTQIYGYRILGFHAEFTWSEALNFIEKREEKIVRQIEEYTQLIASIKAQIKLVFTAYKLKMVDEEVRDMHQITTRGDEQQAAGGGEHQAATAGGDTVNGFLFHPFLPFAVSSSGHRSFLILDNGNEDLCLTGQENCLSVWSFHCDSTMELDSKNDGSFNNQSESGYFD</sequence>
<keyword evidence="4" id="KW-1185">Reference proteome</keyword>
<organism evidence="3 4">
    <name type="scientific">Clitoria ternatea</name>
    <name type="common">Butterfly pea</name>
    <dbReference type="NCBI Taxonomy" id="43366"/>
    <lineage>
        <taxon>Eukaryota</taxon>
        <taxon>Viridiplantae</taxon>
        <taxon>Streptophyta</taxon>
        <taxon>Embryophyta</taxon>
        <taxon>Tracheophyta</taxon>
        <taxon>Spermatophyta</taxon>
        <taxon>Magnoliopsida</taxon>
        <taxon>eudicotyledons</taxon>
        <taxon>Gunneridae</taxon>
        <taxon>Pentapetalae</taxon>
        <taxon>rosids</taxon>
        <taxon>fabids</taxon>
        <taxon>Fabales</taxon>
        <taxon>Fabaceae</taxon>
        <taxon>Papilionoideae</taxon>
        <taxon>50 kb inversion clade</taxon>
        <taxon>NPAAA clade</taxon>
        <taxon>indigoferoid/millettioid clade</taxon>
        <taxon>Phaseoleae</taxon>
        <taxon>Clitoria</taxon>
    </lineage>
</organism>
<feature type="compositionally biased region" description="Polar residues" evidence="1">
    <location>
        <begin position="16"/>
        <end position="27"/>
    </location>
</feature>
<dbReference type="EMBL" id="JAYKXN010000006">
    <property type="protein sequence ID" value="KAK7278155.1"/>
    <property type="molecule type" value="Genomic_DNA"/>
</dbReference>
<feature type="region of interest" description="Disordered" evidence="1">
    <location>
        <begin position="1"/>
        <end position="75"/>
    </location>
</feature>
<dbReference type="Gene3D" id="3.30.70.330">
    <property type="match status" value="1"/>
</dbReference>
<dbReference type="InterPro" id="IPR000504">
    <property type="entry name" value="RRM_dom"/>
</dbReference>
<dbReference type="InterPro" id="IPR035979">
    <property type="entry name" value="RBD_domain_sf"/>
</dbReference>
<evidence type="ECO:0000313" key="4">
    <source>
        <dbReference type="Proteomes" id="UP001359559"/>
    </source>
</evidence>
<dbReference type="Pfam" id="PF00076">
    <property type="entry name" value="RRM_1"/>
    <property type="match status" value="1"/>
</dbReference>
<dbReference type="PANTHER" id="PTHR10693:SF75">
    <property type="entry name" value="NUCLEAR TRANSPORT FACTOR 2"/>
    <property type="match status" value="1"/>
</dbReference>
<name>A0AAN9II63_CLITE</name>
<evidence type="ECO:0000259" key="2">
    <source>
        <dbReference type="Pfam" id="PF00076"/>
    </source>
</evidence>
<gene>
    <name evidence="3" type="ORF">RJT34_23180</name>
</gene>
<dbReference type="GO" id="GO:1990904">
    <property type="term" value="C:ribonucleoprotein complex"/>
    <property type="evidence" value="ECO:0007669"/>
    <property type="project" value="TreeGrafter"/>
</dbReference>
<proteinExistence type="predicted"/>
<dbReference type="GO" id="GO:0003729">
    <property type="term" value="F:mRNA binding"/>
    <property type="evidence" value="ECO:0007669"/>
    <property type="project" value="TreeGrafter"/>
</dbReference>
<feature type="compositionally biased region" description="Low complexity" evidence="1">
    <location>
        <begin position="61"/>
        <end position="71"/>
    </location>
</feature>